<reference evidence="3 4" key="1">
    <citation type="journal article" date="2018" name="Sci. Data">
        <title>The draft genome sequence of cork oak.</title>
        <authorList>
            <person name="Ramos A.M."/>
            <person name="Usie A."/>
            <person name="Barbosa P."/>
            <person name="Barros P.M."/>
            <person name="Capote T."/>
            <person name="Chaves I."/>
            <person name="Simoes F."/>
            <person name="Abreu I."/>
            <person name="Carrasquinho I."/>
            <person name="Faro C."/>
            <person name="Guimaraes J.B."/>
            <person name="Mendonca D."/>
            <person name="Nobrega F."/>
            <person name="Rodrigues L."/>
            <person name="Saibo N.J.M."/>
            <person name="Varela M.C."/>
            <person name="Egas C."/>
            <person name="Matos J."/>
            <person name="Miguel C.M."/>
            <person name="Oliveira M.M."/>
            <person name="Ricardo C.P."/>
            <person name="Goncalves S."/>
        </authorList>
    </citation>
    <scope>NUCLEOTIDE SEQUENCE [LARGE SCALE GENOMIC DNA]</scope>
    <source>
        <strain evidence="4">cv. HL8</strain>
    </source>
</reference>
<feature type="domain" description="DC1" evidence="2">
    <location>
        <begin position="8"/>
        <end position="55"/>
    </location>
</feature>
<accession>A0AAW0KEZ0</accession>
<gene>
    <name evidence="3" type="ORF">CFP56_021710</name>
</gene>
<dbReference type="InterPro" id="IPR046349">
    <property type="entry name" value="C1-like_sf"/>
</dbReference>
<dbReference type="InterPro" id="IPR004146">
    <property type="entry name" value="DC1"/>
</dbReference>
<evidence type="ECO:0000259" key="2">
    <source>
        <dbReference type="Pfam" id="PF03107"/>
    </source>
</evidence>
<dbReference type="SUPFAM" id="SSF57889">
    <property type="entry name" value="Cysteine-rich domain"/>
    <property type="match status" value="2"/>
</dbReference>
<sequence>MEEIEHFDHPLHPLLLSNRKRDDQILCNICQTVCDGQTYIFCSQGCSYNLHESCAKQVQSPFHPHPLILQRREIGAKILEYITPGFILRCEFDKCNFQIHVKCASMRPVKVKEEGQLHTYPHHQHPLLLFENIPNRRFFLPVCGENCLNPDPTYGCAECGLYLHPSYPTPLSFSSTHPLYYTIKCRMQSFWLGSVGFTMSSTYIHCHSAKTRLIINKSNIVVHVGKPAQASRPMFVAVAEFHVRTFTFTNHALSCRNTSPIPSIHTTSLTLKLGHSANVYCNACRSSYFIPLIPSVTFVRLKIAISSCMLNAEVEDETDEFYCHVCEEERSDPMFPVYYSAKYHCVAEFKCVLPQNLAANVLNFPDDEWQKSDDVFNSHMIISLLNGEHGAIELRSTLGHHGSLISANSEKEMWPNKFEQVIQTSNLSYILGSSRKVVIEELSSVSMSRNTITTEEDDDFKDSEYSEDFLLSDQAYTQFMKSLDHGIRTIIEPWKTREEFTKVEDYTVPLKVAPILKHLFSKHTDVGVKSILSPMTKLYLFNVLCECMYDMTTTKVVDITKDLLLNWWTSIKMLEFAGFEIQFDFQHLKRVTHAYYGRKVNRRVLDALENIDEVIAQRSEEIETLKKKRDRIIFAESGKSNKIEECLREASVLKYRKASTGLLSILQ</sequence>
<dbReference type="Proteomes" id="UP000237347">
    <property type="component" value="Unassembled WGS sequence"/>
</dbReference>
<comment type="caution">
    <text evidence="3">The sequence shown here is derived from an EMBL/GenBank/DDBJ whole genome shotgun (WGS) entry which is preliminary data.</text>
</comment>
<proteinExistence type="predicted"/>
<evidence type="ECO:0000256" key="1">
    <source>
        <dbReference type="ARBA" id="ARBA00022737"/>
    </source>
</evidence>
<dbReference type="PANTHER" id="PTHR46288">
    <property type="entry name" value="PHORBOL-ESTER/DAG-TYPE DOMAIN-CONTAINING PROTEIN"/>
    <property type="match status" value="1"/>
</dbReference>
<dbReference type="PANTHER" id="PTHR46288:SF80">
    <property type="entry name" value="CYSTEINE_HISTIDINE-RICH C1 DOMAIN FAMILY PROTEIN"/>
    <property type="match status" value="1"/>
</dbReference>
<dbReference type="AlphaFoldDB" id="A0AAW0KEZ0"/>
<dbReference type="Pfam" id="PF03107">
    <property type="entry name" value="C1_2"/>
    <property type="match status" value="1"/>
</dbReference>
<name>A0AAW0KEZ0_QUESU</name>
<keyword evidence="1" id="KW-0677">Repeat</keyword>
<keyword evidence="4" id="KW-1185">Reference proteome</keyword>
<organism evidence="3 4">
    <name type="scientific">Quercus suber</name>
    <name type="common">Cork oak</name>
    <dbReference type="NCBI Taxonomy" id="58331"/>
    <lineage>
        <taxon>Eukaryota</taxon>
        <taxon>Viridiplantae</taxon>
        <taxon>Streptophyta</taxon>
        <taxon>Embryophyta</taxon>
        <taxon>Tracheophyta</taxon>
        <taxon>Spermatophyta</taxon>
        <taxon>Magnoliopsida</taxon>
        <taxon>eudicotyledons</taxon>
        <taxon>Gunneridae</taxon>
        <taxon>Pentapetalae</taxon>
        <taxon>rosids</taxon>
        <taxon>fabids</taxon>
        <taxon>Fagales</taxon>
        <taxon>Fagaceae</taxon>
        <taxon>Quercus</taxon>
    </lineage>
</organism>
<evidence type="ECO:0000313" key="4">
    <source>
        <dbReference type="Proteomes" id="UP000237347"/>
    </source>
</evidence>
<dbReference type="EMBL" id="PKMF04000336">
    <property type="protein sequence ID" value="KAK7837118.1"/>
    <property type="molecule type" value="Genomic_DNA"/>
</dbReference>
<protein>
    <recommendedName>
        <fullName evidence="2">DC1 domain-containing protein</fullName>
    </recommendedName>
</protein>
<evidence type="ECO:0000313" key="3">
    <source>
        <dbReference type="EMBL" id="KAK7837118.1"/>
    </source>
</evidence>